<dbReference type="EMBL" id="SAYU02000106">
    <property type="protein sequence ID" value="NHA70190.1"/>
    <property type="molecule type" value="Genomic_DNA"/>
</dbReference>
<gene>
    <name evidence="1" type="ORF">EPD83_019345</name>
</gene>
<dbReference type="AlphaFoldDB" id="A0A8T6R9X2"/>
<sequence>GAAACGAVALDHDAAAAVREAREALRARLDASTAHVTGSRERVAPPPAEVGALRAAAAAVLRVAPDALVPADLVAAHARSWVGPLPHQRSARLVADAFAGLPWPEEVARVSGLAARLRWAGLSTRTDGGEDLDGVRAAARGALAGSDAALADGRTDLALGRWCDAWELLCHRELHTDVASSPLVDDPAGWLGDLVGASVTTALRGRRRRVGRRGPAGGTGARPSVLVVTGLSGDFHPPVLDALEPAADVALLEASTRFPRLRQRGRPSLGGLREVAATAGLVEDARQQRRVRRLRGAVAGHDVVLSDWADASTVWLSRLVPPRTRLVVRVHSVDVLDAWFPLVDWDRVDEVLASPAVARLVAALLTALGAGDTPVTEVPPLVGVRDVGPEKDPGARTTLGMIGWARRVKDVAWALDLLERDASWRLVLVGQPLTRPRGSARSRAYQQAVLDRLASPGLRDRVDVVGWSDDVAGPLRRVGVVLSTSRRESLHYGLVEGAASGAVPVVRDWPLYARWGGARAVFPAAWVVGSLDEAAVRVRACTADDATWERERHAARKAALDLFHPERAAQVYRDVVLGPVLGPG</sequence>
<reference evidence="1" key="1">
    <citation type="submission" date="2020-03" db="EMBL/GenBank/DDBJ databases">
        <title>Phycicoccus flavus sp. nov., a novel endophytic actinobacterium isolated from branch of Kandelia candel.</title>
        <authorList>
            <person name="Tuo L."/>
        </authorList>
    </citation>
    <scope>NUCLEOTIDE SEQUENCE</scope>
    <source>
        <strain evidence="1">CMS6Z-2</strain>
    </source>
</reference>
<dbReference type="RefSeq" id="WP_165567024.1">
    <property type="nucleotide sequence ID" value="NZ_SAYU02000106.1"/>
</dbReference>
<evidence type="ECO:0000313" key="1">
    <source>
        <dbReference type="EMBL" id="NHA70190.1"/>
    </source>
</evidence>
<comment type="caution">
    <text evidence="1">The sequence shown here is derived from an EMBL/GenBank/DDBJ whole genome shotgun (WGS) entry which is preliminary data.</text>
</comment>
<keyword evidence="2" id="KW-1185">Reference proteome</keyword>
<dbReference type="SUPFAM" id="SSF53756">
    <property type="entry name" value="UDP-Glycosyltransferase/glycogen phosphorylase"/>
    <property type="match status" value="1"/>
</dbReference>
<evidence type="ECO:0000313" key="2">
    <source>
        <dbReference type="Proteomes" id="UP000287866"/>
    </source>
</evidence>
<name>A0A8T6R9X2_9MICO</name>
<organism evidence="1 2">
    <name type="scientific">Phycicoccus flavus</name>
    <dbReference type="NCBI Taxonomy" id="2502783"/>
    <lineage>
        <taxon>Bacteria</taxon>
        <taxon>Bacillati</taxon>
        <taxon>Actinomycetota</taxon>
        <taxon>Actinomycetes</taxon>
        <taxon>Micrococcales</taxon>
        <taxon>Intrasporangiaceae</taxon>
        <taxon>Phycicoccus</taxon>
    </lineage>
</organism>
<dbReference type="Gene3D" id="3.40.50.2000">
    <property type="entry name" value="Glycogen Phosphorylase B"/>
    <property type="match status" value="1"/>
</dbReference>
<proteinExistence type="predicted"/>
<accession>A0A8T6R9X2</accession>
<protein>
    <submittedName>
        <fullName evidence="1">Glycosyltransferase</fullName>
    </submittedName>
</protein>
<dbReference type="Proteomes" id="UP000287866">
    <property type="component" value="Unassembled WGS sequence"/>
</dbReference>
<dbReference type="Pfam" id="PF13692">
    <property type="entry name" value="Glyco_trans_1_4"/>
    <property type="match status" value="1"/>
</dbReference>
<feature type="non-terminal residue" evidence="1">
    <location>
        <position position="1"/>
    </location>
</feature>